<name>A0A399F467_9DEIN</name>
<dbReference type="SUPFAM" id="SSF159234">
    <property type="entry name" value="FomD-like"/>
    <property type="match status" value="1"/>
</dbReference>
<dbReference type="OrthoDB" id="27026at2"/>
<dbReference type="Gene3D" id="2.40.380.10">
    <property type="entry name" value="FomD-like"/>
    <property type="match status" value="1"/>
</dbReference>
<evidence type="ECO:0000313" key="3">
    <source>
        <dbReference type="Proteomes" id="UP000266178"/>
    </source>
</evidence>
<reference evidence="2 3" key="1">
    <citation type="submission" date="2018-08" db="EMBL/GenBank/DDBJ databases">
        <title>Meiothermus granaticius genome AF-68 sequencing project.</title>
        <authorList>
            <person name="Da Costa M.S."/>
            <person name="Albuquerque L."/>
            <person name="Raposo P."/>
            <person name="Froufe H.J.C."/>
            <person name="Barroso C.S."/>
            <person name="Egas C."/>
        </authorList>
    </citation>
    <scope>NUCLEOTIDE SEQUENCE [LARGE SCALE GENOMIC DNA]</scope>
    <source>
        <strain evidence="2 3">AF-68</strain>
    </source>
</reference>
<gene>
    <name evidence="2" type="ORF">Mgrana_03124</name>
</gene>
<evidence type="ECO:0000313" key="2">
    <source>
        <dbReference type="EMBL" id="RIH90988.1"/>
    </source>
</evidence>
<dbReference type="Proteomes" id="UP000266178">
    <property type="component" value="Unassembled WGS sequence"/>
</dbReference>
<sequence length="170" mass="19517">MHLKVETHNLVARTHEVKAGVFPVQIYQEHSHGLYVERDFYGHPLHKHWQAHILPELNLQVCRYTPHSGDPEWEYYIDVVQVRSQAHLWQVQDLYLDVGVLPNRSLHILDTHEALEALQQGLITLEQFALALLTTHELVNRLSLNGNDLSLALAAIGIVLNWDYTPPSTL</sequence>
<accession>A0A399F467</accession>
<dbReference type="AlphaFoldDB" id="A0A399F467"/>
<dbReference type="EMBL" id="QWLB01000067">
    <property type="protein sequence ID" value="RIH90988.1"/>
    <property type="molecule type" value="Genomic_DNA"/>
</dbReference>
<dbReference type="RefSeq" id="WP_119358554.1">
    <property type="nucleotide sequence ID" value="NZ_BJXM01000011.1"/>
</dbReference>
<proteinExistence type="predicted"/>
<keyword evidence="3" id="KW-1185">Reference proteome</keyword>
<comment type="caution">
    <text evidence="2">The sequence shown here is derived from an EMBL/GenBank/DDBJ whole genome shotgun (WGS) entry which is preliminary data.</text>
</comment>
<feature type="domain" description="DUF402" evidence="1">
    <location>
        <begin position="13"/>
        <end position="143"/>
    </location>
</feature>
<dbReference type="Pfam" id="PF04167">
    <property type="entry name" value="DUF402"/>
    <property type="match status" value="1"/>
</dbReference>
<dbReference type="InterPro" id="IPR007295">
    <property type="entry name" value="DUF402"/>
</dbReference>
<organism evidence="2 3">
    <name type="scientific">Meiothermus granaticius NBRC 107808</name>
    <dbReference type="NCBI Taxonomy" id="1227551"/>
    <lineage>
        <taxon>Bacteria</taxon>
        <taxon>Thermotogati</taxon>
        <taxon>Deinococcota</taxon>
        <taxon>Deinococci</taxon>
        <taxon>Thermales</taxon>
        <taxon>Thermaceae</taxon>
        <taxon>Meiothermus</taxon>
    </lineage>
</organism>
<evidence type="ECO:0000259" key="1">
    <source>
        <dbReference type="Pfam" id="PF04167"/>
    </source>
</evidence>
<protein>
    <recommendedName>
        <fullName evidence="1">DUF402 domain-containing protein</fullName>
    </recommendedName>
</protein>
<dbReference type="InterPro" id="IPR035930">
    <property type="entry name" value="FomD-like_sf"/>
</dbReference>